<feature type="region of interest" description="Disordered" evidence="1">
    <location>
        <begin position="141"/>
        <end position="167"/>
    </location>
</feature>
<organism evidence="2 3">
    <name type="scientific">Trypanosoma equiperdum</name>
    <dbReference type="NCBI Taxonomy" id="5694"/>
    <lineage>
        <taxon>Eukaryota</taxon>
        <taxon>Discoba</taxon>
        <taxon>Euglenozoa</taxon>
        <taxon>Kinetoplastea</taxon>
        <taxon>Metakinetoplastina</taxon>
        <taxon>Trypanosomatida</taxon>
        <taxon>Trypanosomatidae</taxon>
        <taxon>Trypanosoma</taxon>
    </lineage>
</organism>
<name>A0A1G4II80_TRYEQ</name>
<gene>
    <name evidence="2" type="ORF">TEOVI_000375600</name>
</gene>
<dbReference type="VEuPathDB" id="TriTrypDB:TEOVI_000375600"/>
<proteinExistence type="predicted"/>
<dbReference type="EMBL" id="CZPT02001821">
    <property type="protein sequence ID" value="SCU72180.1"/>
    <property type="molecule type" value="Genomic_DNA"/>
</dbReference>
<reference evidence="2" key="1">
    <citation type="submission" date="2016-09" db="EMBL/GenBank/DDBJ databases">
        <authorList>
            <person name="Hebert L."/>
            <person name="Moumen B."/>
        </authorList>
    </citation>
    <scope>NUCLEOTIDE SEQUENCE [LARGE SCALE GENOMIC DNA]</scope>
    <source>
        <strain evidence="2">OVI</strain>
    </source>
</reference>
<keyword evidence="3" id="KW-1185">Reference proteome</keyword>
<dbReference type="Proteomes" id="UP000195570">
    <property type="component" value="Unassembled WGS sequence"/>
</dbReference>
<dbReference type="RefSeq" id="XP_067082712.1">
    <property type="nucleotide sequence ID" value="XM_067226611.1"/>
</dbReference>
<feature type="compositionally biased region" description="Basic residues" evidence="1">
    <location>
        <begin position="141"/>
        <end position="151"/>
    </location>
</feature>
<accession>A0A1G4II80</accession>
<feature type="region of interest" description="Disordered" evidence="1">
    <location>
        <begin position="186"/>
        <end position="229"/>
    </location>
</feature>
<evidence type="ECO:0000256" key="1">
    <source>
        <dbReference type="SAM" id="MobiDB-lite"/>
    </source>
</evidence>
<dbReference type="GeneID" id="92377696"/>
<sequence>MAHCCFLIYPLAKVADESFLQLLFDDSVKRSAFLGYPPRRFAIVELEESQNEAVLRAIGARDDDGRVEAREDNADTPFVDLFTRTGAKKGTDRNEPIGLRMGCIPHLSQVRFRRTYLRVIVSPVTIDELFGCVQKDSNHVKKEKRSLKRSRHTDEDAGPWVPRWPVANGDPTLAGRVEVVSMTGASRAGLSGDPEDERYREPYAECSGGPVCNMSPPKTFLSDDSAGDAAGRRALDVSVQNLIRELGFDK</sequence>
<comment type="caution">
    <text evidence="2">The sequence shown here is derived from an EMBL/GenBank/DDBJ whole genome shotgun (WGS) entry which is preliminary data.</text>
</comment>
<dbReference type="AlphaFoldDB" id="A0A1G4II80"/>
<evidence type="ECO:0000313" key="3">
    <source>
        <dbReference type="Proteomes" id="UP000195570"/>
    </source>
</evidence>
<evidence type="ECO:0000313" key="2">
    <source>
        <dbReference type="EMBL" id="SCU72180.1"/>
    </source>
</evidence>
<protein>
    <submittedName>
        <fullName evidence="2">Uncharacterized protein</fullName>
    </submittedName>
</protein>